<feature type="compositionally biased region" description="Acidic residues" evidence="1">
    <location>
        <begin position="106"/>
        <end position="118"/>
    </location>
</feature>
<dbReference type="InterPro" id="IPR051412">
    <property type="entry name" value="Formin_Homology_Diaphanous_sf"/>
</dbReference>
<feature type="compositionally biased region" description="Pro residues" evidence="1">
    <location>
        <begin position="48"/>
        <end position="61"/>
    </location>
</feature>
<evidence type="ECO:0000313" key="2">
    <source>
        <dbReference type="EMBL" id="CEM38640.1"/>
    </source>
</evidence>
<gene>
    <name evidence="2" type="ORF">Cvel_24661</name>
</gene>
<dbReference type="PANTHER" id="PTHR45691">
    <property type="entry name" value="PROTEIN DIAPHANOUS"/>
    <property type="match status" value="1"/>
</dbReference>
<accession>A0A0G4H4Q6</accession>
<dbReference type="GO" id="GO:0030041">
    <property type="term" value="P:actin filament polymerization"/>
    <property type="evidence" value="ECO:0007669"/>
    <property type="project" value="TreeGrafter"/>
</dbReference>
<dbReference type="PANTHER" id="PTHR45691:SF1">
    <property type="entry name" value="FH2 DOMAIN-CONTAINING PROTEIN 1-RELATED"/>
    <property type="match status" value="1"/>
</dbReference>
<name>A0A0G4H4Q6_9ALVE</name>
<reference evidence="2" key="1">
    <citation type="submission" date="2014-11" db="EMBL/GenBank/DDBJ databases">
        <authorList>
            <person name="Otto D Thomas"/>
            <person name="Naeem Raeece"/>
        </authorList>
    </citation>
    <scope>NUCLEOTIDE SEQUENCE</scope>
</reference>
<sequence>MWGLFGYSTDQDAQKKKETDGKKQNDKRANDDYDESDAGFTGSSDSAGPPPPPPPGNPPPSTYRTRQTVSSGTSDPPRIRRTEPTHTSPAPEGADYSVFNIHDDAPSEEDSDEDDDEPPPPPPPAGAPPPPPTQTGKYKSEPKPPPRLWRESDAGLEPTRAPNPDEAGRYKSVPKPPPRLWKDEEDTRALNPDEGARLKSTPKPPPRIWRGSLESEKMLERPPPPPPKKAAPVTYEDEETVQRELERPPPPPHVQAVPTMKPLRKPPTRELTQVLQDPQPSEESKTLGSLFGAVFGAINNFTEEKKSPTAKGPANVHVIKALRIGNGIGRLFRCQRVQARRMQREFFIRVKKLVANWHSRFATLRRINQETKLAASAALLMGHALRGIIQRSKATTFRIISMQTTAVSVYPNFMQEDMVLRRYKQAAAALRWADRTTRLARLLLALRTNHTKAKMEAVFRWKETLNGRDPCHELVKLPRRSNTRERWRQEEDAEGELYRFTMKDGIPSGIEFAGDADVVEDGGAELRSQLWLQDRARQAEERKERTRQKNMYHFNDIRQRGPQPPKGHPDQGDTADFVDLAFYYHQRY</sequence>
<dbReference type="VEuPathDB" id="CryptoDB:Cvel_24661"/>
<feature type="compositionally biased region" description="Basic and acidic residues" evidence="1">
    <location>
        <begin position="12"/>
        <end position="31"/>
    </location>
</feature>
<feature type="compositionally biased region" description="Pro residues" evidence="1">
    <location>
        <begin position="119"/>
        <end position="133"/>
    </location>
</feature>
<dbReference type="GO" id="GO:0005884">
    <property type="term" value="C:actin filament"/>
    <property type="evidence" value="ECO:0007669"/>
    <property type="project" value="TreeGrafter"/>
</dbReference>
<feature type="compositionally biased region" description="Polar residues" evidence="1">
    <location>
        <begin position="62"/>
        <end position="74"/>
    </location>
</feature>
<proteinExistence type="predicted"/>
<dbReference type="AlphaFoldDB" id="A0A0G4H4Q6"/>
<protein>
    <submittedName>
        <fullName evidence="2">Uncharacterized protein</fullName>
    </submittedName>
</protein>
<evidence type="ECO:0000256" key="1">
    <source>
        <dbReference type="SAM" id="MobiDB-lite"/>
    </source>
</evidence>
<feature type="compositionally biased region" description="Basic and acidic residues" evidence="1">
    <location>
        <begin position="138"/>
        <end position="153"/>
    </location>
</feature>
<organism evidence="2">
    <name type="scientific">Chromera velia CCMP2878</name>
    <dbReference type="NCBI Taxonomy" id="1169474"/>
    <lineage>
        <taxon>Eukaryota</taxon>
        <taxon>Sar</taxon>
        <taxon>Alveolata</taxon>
        <taxon>Colpodellida</taxon>
        <taxon>Chromeraceae</taxon>
        <taxon>Chromera</taxon>
    </lineage>
</organism>
<feature type="region of interest" description="Disordered" evidence="1">
    <location>
        <begin position="1"/>
        <end position="264"/>
    </location>
</feature>
<dbReference type="EMBL" id="CDMZ01001872">
    <property type="protein sequence ID" value="CEM38640.1"/>
    <property type="molecule type" value="Genomic_DNA"/>
</dbReference>
<feature type="region of interest" description="Disordered" evidence="1">
    <location>
        <begin position="537"/>
        <end position="574"/>
    </location>
</feature>